<evidence type="ECO:0000313" key="3">
    <source>
        <dbReference type="Proteomes" id="UP000054636"/>
    </source>
</evidence>
<keyword evidence="1" id="KW-0472">Membrane</keyword>
<organism evidence="2 3">
    <name type="scientific">Phytophthora nicotianae</name>
    <name type="common">Potato buckeye rot agent</name>
    <name type="synonym">Phytophthora parasitica</name>
    <dbReference type="NCBI Taxonomy" id="4792"/>
    <lineage>
        <taxon>Eukaryota</taxon>
        <taxon>Sar</taxon>
        <taxon>Stramenopiles</taxon>
        <taxon>Oomycota</taxon>
        <taxon>Peronosporomycetes</taxon>
        <taxon>Peronosporales</taxon>
        <taxon>Peronosporaceae</taxon>
        <taxon>Phytophthora</taxon>
    </lineage>
</organism>
<protein>
    <submittedName>
        <fullName evidence="2">Uncharacterized protein</fullName>
    </submittedName>
</protein>
<dbReference type="EMBL" id="LNFP01000006">
    <property type="protein sequence ID" value="KUF99952.1"/>
    <property type="molecule type" value="Genomic_DNA"/>
</dbReference>
<feature type="transmembrane region" description="Helical" evidence="1">
    <location>
        <begin position="81"/>
        <end position="101"/>
    </location>
</feature>
<dbReference type="AlphaFoldDB" id="A0A0W8DUM1"/>
<sequence length="221" mass="25308">MPLLHFIGFGAMFMTYWADKFMLMHCLIAMWMFSNDRVFESDSDTTFQEATMNNKYSPGEGIPIFDTERGQLISRVTRPQVVVLFAFFVTGYTVVVMRSVLFEYVPALIRSVFPGLARLLEKPRVAKGIPNYFDAATSGTQQLLRPDLRAKYERALLNRLAQEEPMPKLRSKRSASDIERFNQANWIVGCPSYAISDNKEYVAKLAIDSHLSEQIPLDQIF</sequence>
<keyword evidence="1" id="KW-1133">Transmembrane helix</keyword>
<accession>A0A0W8DUM1</accession>
<evidence type="ECO:0000313" key="2">
    <source>
        <dbReference type="EMBL" id="KUF99952.1"/>
    </source>
</evidence>
<dbReference type="Proteomes" id="UP000054636">
    <property type="component" value="Unassembled WGS sequence"/>
</dbReference>
<feature type="transmembrane region" description="Helical" evidence="1">
    <location>
        <begin position="6"/>
        <end position="33"/>
    </location>
</feature>
<reference evidence="2 3" key="1">
    <citation type="submission" date="2015-11" db="EMBL/GenBank/DDBJ databases">
        <title>Genomes and virulence difference between two physiological races of Phytophthora nicotianae.</title>
        <authorList>
            <person name="Liu H."/>
            <person name="Ma X."/>
            <person name="Yu H."/>
            <person name="Fang D."/>
            <person name="Li Y."/>
            <person name="Wang X."/>
            <person name="Wang W."/>
            <person name="Dong Y."/>
            <person name="Xiao B."/>
        </authorList>
    </citation>
    <scope>NUCLEOTIDE SEQUENCE [LARGE SCALE GENOMIC DNA]</scope>
    <source>
        <strain evidence="3">race 1</strain>
    </source>
</reference>
<evidence type="ECO:0000256" key="1">
    <source>
        <dbReference type="SAM" id="Phobius"/>
    </source>
</evidence>
<keyword evidence="1" id="KW-0812">Transmembrane</keyword>
<gene>
    <name evidence="2" type="ORF">AM588_10009477</name>
</gene>
<comment type="caution">
    <text evidence="2">The sequence shown here is derived from an EMBL/GenBank/DDBJ whole genome shotgun (WGS) entry which is preliminary data.</text>
</comment>
<name>A0A0W8DUM1_PHYNI</name>
<proteinExistence type="predicted"/>